<dbReference type="InterPro" id="IPR008257">
    <property type="entry name" value="Pept_M19"/>
</dbReference>
<name>A0AAW9R6W6_9GAMM</name>
<keyword evidence="2" id="KW-0645">Protease</keyword>
<dbReference type="Pfam" id="PF01244">
    <property type="entry name" value="Peptidase_M19"/>
    <property type="match status" value="1"/>
</dbReference>
<reference evidence="2 3" key="1">
    <citation type="journal article" date="2016" name="Antonie Van Leeuwenhoek">
        <title>Denitratimonas tolerans gen. nov., sp. nov., a denitrifying bacterium isolated from a bioreactor for tannery wastewater treatment.</title>
        <authorList>
            <person name="Han S.I."/>
            <person name="Kim J.O."/>
            <person name="Lee Y.R."/>
            <person name="Ekpeghere K.I."/>
            <person name="Koh S.C."/>
            <person name="Whang K.S."/>
        </authorList>
    </citation>
    <scope>NUCLEOTIDE SEQUENCE [LARGE SCALE GENOMIC DNA]</scope>
    <source>
        <strain evidence="2 3">KACC 17565</strain>
    </source>
</reference>
<dbReference type="EC" id="3.4.13.19" evidence="2"/>
<evidence type="ECO:0000256" key="1">
    <source>
        <dbReference type="SAM" id="SignalP"/>
    </source>
</evidence>
<dbReference type="Gene3D" id="1.10.287.650">
    <property type="entry name" value="L27 domain"/>
    <property type="match status" value="1"/>
</dbReference>
<dbReference type="InterPro" id="IPR032466">
    <property type="entry name" value="Metal_Hydrolase"/>
</dbReference>
<keyword evidence="1" id="KW-0732">Signal</keyword>
<accession>A0AAW9R6W6</accession>
<comment type="caution">
    <text evidence="2">The sequence shown here is derived from an EMBL/GenBank/DDBJ whole genome shotgun (WGS) entry which is preliminary data.</text>
</comment>
<dbReference type="PANTHER" id="PTHR10443:SF12">
    <property type="entry name" value="DIPEPTIDASE"/>
    <property type="match status" value="1"/>
</dbReference>
<dbReference type="PANTHER" id="PTHR10443">
    <property type="entry name" value="MICROSOMAL DIPEPTIDASE"/>
    <property type="match status" value="1"/>
</dbReference>
<feature type="signal peptide" evidence="1">
    <location>
        <begin position="1"/>
        <end position="18"/>
    </location>
</feature>
<gene>
    <name evidence="2" type="ORF">WB794_10315</name>
</gene>
<dbReference type="SUPFAM" id="SSF51556">
    <property type="entry name" value="Metallo-dependent hydrolases"/>
    <property type="match status" value="1"/>
</dbReference>
<dbReference type="AlphaFoldDB" id="A0AAW9R6W6"/>
<dbReference type="GO" id="GO:0006508">
    <property type="term" value="P:proteolysis"/>
    <property type="evidence" value="ECO:0007669"/>
    <property type="project" value="InterPro"/>
</dbReference>
<proteinExistence type="predicted"/>
<dbReference type="EMBL" id="JBBDHC010000014">
    <property type="protein sequence ID" value="MEJ1250064.1"/>
    <property type="molecule type" value="Genomic_DNA"/>
</dbReference>
<evidence type="ECO:0000313" key="2">
    <source>
        <dbReference type="EMBL" id="MEJ1250064.1"/>
    </source>
</evidence>
<protein>
    <submittedName>
        <fullName evidence="2">Dipeptidase</fullName>
        <ecNumber evidence="2">3.4.13.19</ecNumber>
    </submittedName>
</protein>
<dbReference type="Gene3D" id="3.20.20.140">
    <property type="entry name" value="Metal-dependent hydrolases"/>
    <property type="match status" value="1"/>
</dbReference>
<feature type="chain" id="PRO_5043701490" evidence="1">
    <location>
        <begin position="19"/>
        <end position="402"/>
    </location>
</feature>
<organism evidence="2 3">
    <name type="scientific">Denitratimonas tolerans</name>
    <dbReference type="NCBI Taxonomy" id="1338420"/>
    <lineage>
        <taxon>Bacteria</taxon>
        <taxon>Pseudomonadati</taxon>
        <taxon>Pseudomonadota</taxon>
        <taxon>Gammaproteobacteria</taxon>
        <taxon>Lysobacterales</taxon>
        <taxon>Lysobacteraceae</taxon>
        <taxon>Denitratimonas</taxon>
    </lineage>
</organism>
<keyword evidence="2" id="KW-0378">Hydrolase</keyword>
<sequence>MKRTLALLLLFAAAPAVAQVSPEAHALHERLLTLDSHLDTPVYFSLPGWNPAQRHALETDLSQVDIPRMREGGLDGGFFVIYTDPGERTPEAQRAARDHALARLVTIRETLAAHPDDLALALRADDAARIAASGRRFVYLSMENASPLALDPGLLDFHYRQGLRMLGLVHVQNNEFADSSTDKAGPEWNGLSPAGRDLIARANRLGLMIDLSHASDAAFDQALEASRTPIVLSHTSAKALYDHPRNLDDARIRALAEKGGVIQVNAYPGYLADEHKSPERQAAIDAATGPFWDGSADSAEKRQALADAYFKAQRDFPVPRTTLDDFMRHLLHIIEVAGPEHVGLGADFDGAGGLASVGLEDVTALPRITERLLAEGFSESQIAGFWGGNLLRVMRQVEAARE</sequence>
<keyword evidence="2" id="KW-0224">Dipeptidase</keyword>
<keyword evidence="3" id="KW-1185">Reference proteome</keyword>
<dbReference type="CDD" id="cd01301">
    <property type="entry name" value="rDP_like"/>
    <property type="match status" value="1"/>
</dbReference>
<dbReference type="GO" id="GO:0070573">
    <property type="term" value="F:metallodipeptidase activity"/>
    <property type="evidence" value="ECO:0007669"/>
    <property type="project" value="InterPro"/>
</dbReference>
<dbReference type="PROSITE" id="PS51365">
    <property type="entry name" value="RENAL_DIPEPTIDASE_2"/>
    <property type="match status" value="1"/>
</dbReference>
<evidence type="ECO:0000313" key="3">
    <source>
        <dbReference type="Proteomes" id="UP001364472"/>
    </source>
</evidence>
<dbReference type="RefSeq" id="WP_337335769.1">
    <property type="nucleotide sequence ID" value="NZ_JBBDHC010000014.1"/>
</dbReference>
<dbReference type="Proteomes" id="UP001364472">
    <property type="component" value="Unassembled WGS sequence"/>
</dbReference>